<dbReference type="NCBIfam" id="TIGR02608">
    <property type="entry name" value="delta_60_rpt"/>
    <property type="match status" value="9"/>
</dbReference>
<protein>
    <submittedName>
        <fullName evidence="3">Delta-60 repeat domain-containing protein/Por secretion system C-terminal sorting domain-containing protein</fullName>
    </submittedName>
</protein>
<feature type="signal peptide" evidence="1">
    <location>
        <begin position="1"/>
        <end position="19"/>
    </location>
</feature>
<keyword evidence="1" id="KW-0732">Signal</keyword>
<dbReference type="NCBIfam" id="TIGR04183">
    <property type="entry name" value="Por_Secre_tail"/>
    <property type="match status" value="1"/>
</dbReference>
<dbReference type="InterPro" id="IPR013431">
    <property type="entry name" value="Delta_60_rpt"/>
</dbReference>
<sequence>MKPKLWSLLLCLCCSIAYGQSVYWNNTFGNGGMLQKSAPQPGNADYEVGESSVQLSYGKMLVAVSRPNVYLVRYLANGLLDSTFANSGRSSRFFINRPKLLKLADGRLLLIGTGYGNGISIAIQRLLADGAIDPSFNGGNMLMVPYSSPVPGPVYHGTLPDGKLLLLATTPSEYSANNGPSILRLLPNGMPDLTFGTGSKELPGFPKNVRCIGMSLSGSRINSGYIHPQTGNIILVAHNTNGGVDSAFGNEGNGKVDLGVQPLQQTAALSALADGRILVGLNNLNPANNQQWQEVRCLLPNGNPDPEFGTNGTAVVPQTTTVASGIWLAPDTDGFNSISYSSFGTYQKVTFTRFNNAGRLQTTYGINGQQFIQFTADYLEVKEATVNSNKQLTLIGRLSTYPSDYFFLTRINANGQPDNTWSAGGTKFDFFPSKRVEMDNIKPMSSGSLLVRYTGMGITRQTGIIKLTPKGSTDTTFATKGLLSFDSRYFDTLSNGGLITAEPSTVSTSPNPQVKLSRYGLNGRLDNSFGNAGVRLVSMPLNFQLTLFRVLPGNKLLLYGSFYNFQNNYRYVLCRLLADGTPDASFGENGLAYLDNTITSTREIVNMPDGGLLISGDYSNYSTNPKFGMTKLLSNGKLDPSFGNNGIVTDSSGQGTYSQKVMLQPDGNIIVAYYALLPSNGYYKVVLGRYNAQGQRIQSFGNNGTGILDLNTTTFAVLPDSRLLALSLDYNYAPPMLRLELRNSNGVIDSTFGIHGVERLPVPAANFSFMETVYAGNKIYLRGAQYEEFETNGLIGSLLIDTTSAAIASFTLVDATSNKDIRTIKEGDIINIADVRGKSVNIRANTNGAPVGSVVMTLSGAQQKTQTESSAPFALFGNTNNDYWNWTPVAGQYSLYARPFKGTKGAGAPGKALNVSFRVKDELTLAGLSLINADNNRVIRSLVNNSVVDLAYTPNINVRANPGVGYTESVLFMVNGFYHRVENTAPFAIAADNNGDYNNWNITPGVYNIAAFPYPENDAKGLAGTPYNIWINVINSAPVAGSSIKSSGNAPALKNEGGFTVGVYPNPTSGEGTLTYGALKTSYLSVTLFDATGAKVQQVFNGKVEGGVLYRTALNIRHLKAGTYFYRILTADGGMQTVQVVKQ</sequence>
<dbReference type="InterPro" id="IPR026444">
    <property type="entry name" value="Secre_tail"/>
</dbReference>
<accession>A0A1M5BQP9</accession>
<evidence type="ECO:0000259" key="2">
    <source>
        <dbReference type="Pfam" id="PF18962"/>
    </source>
</evidence>
<dbReference type="Proteomes" id="UP000184368">
    <property type="component" value="Unassembled WGS sequence"/>
</dbReference>
<feature type="domain" description="Secretion system C-terminal sorting" evidence="2">
    <location>
        <begin position="1063"/>
        <end position="1132"/>
    </location>
</feature>
<dbReference type="Pfam" id="PF18962">
    <property type="entry name" value="Por_Secre_tail"/>
    <property type="match status" value="1"/>
</dbReference>
<dbReference type="EMBL" id="FQUO01000008">
    <property type="protein sequence ID" value="SHF44755.1"/>
    <property type="molecule type" value="Genomic_DNA"/>
</dbReference>
<dbReference type="OrthoDB" id="9805017at2"/>
<evidence type="ECO:0000313" key="3">
    <source>
        <dbReference type="EMBL" id="SHF44755.1"/>
    </source>
</evidence>
<gene>
    <name evidence="3" type="ORF">SAMN05444008_10849</name>
</gene>
<feature type="chain" id="PRO_5012906185" evidence="1">
    <location>
        <begin position="20"/>
        <end position="1143"/>
    </location>
</feature>
<keyword evidence="4" id="KW-1185">Reference proteome</keyword>
<dbReference type="Pfam" id="PF17164">
    <property type="entry name" value="DUF5122"/>
    <property type="match status" value="4"/>
</dbReference>
<evidence type="ECO:0000256" key="1">
    <source>
        <dbReference type="SAM" id="SignalP"/>
    </source>
</evidence>
<evidence type="ECO:0000313" key="4">
    <source>
        <dbReference type="Proteomes" id="UP000184368"/>
    </source>
</evidence>
<reference evidence="3 4" key="1">
    <citation type="submission" date="2016-11" db="EMBL/GenBank/DDBJ databases">
        <authorList>
            <person name="Jaros S."/>
            <person name="Januszkiewicz K."/>
            <person name="Wedrychowicz H."/>
        </authorList>
    </citation>
    <scope>NUCLEOTIDE SEQUENCE [LARGE SCALE GENOMIC DNA]</scope>
    <source>
        <strain evidence="3 4">DSM 26897</strain>
    </source>
</reference>
<dbReference type="Gene3D" id="2.80.10.50">
    <property type="match status" value="4"/>
</dbReference>
<dbReference type="RefSeq" id="WP_083596514.1">
    <property type="nucleotide sequence ID" value="NZ_FQUO01000008.1"/>
</dbReference>
<proteinExistence type="predicted"/>
<dbReference type="AlphaFoldDB" id="A0A1M5BQP9"/>
<dbReference type="STRING" id="1302690.BUE76_17500"/>
<organism evidence="3 4">
    <name type="scientific">Cnuella takakiae</name>
    <dbReference type="NCBI Taxonomy" id="1302690"/>
    <lineage>
        <taxon>Bacteria</taxon>
        <taxon>Pseudomonadati</taxon>
        <taxon>Bacteroidota</taxon>
        <taxon>Chitinophagia</taxon>
        <taxon>Chitinophagales</taxon>
        <taxon>Chitinophagaceae</taxon>
        <taxon>Cnuella</taxon>
    </lineage>
</organism>
<name>A0A1M5BQP9_9BACT</name>